<dbReference type="AlphaFoldDB" id="A0A9W4ILJ1"/>
<proteinExistence type="predicted"/>
<evidence type="ECO:0000313" key="4">
    <source>
        <dbReference type="Proteomes" id="UP001152646"/>
    </source>
</evidence>
<evidence type="ECO:0000256" key="1">
    <source>
        <dbReference type="SAM" id="MobiDB-lite"/>
    </source>
</evidence>
<evidence type="ECO:0000256" key="2">
    <source>
        <dbReference type="SAM" id="SignalP"/>
    </source>
</evidence>
<name>A0A9W4ILJ1_9EURO</name>
<evidence type="ECO:0000313" key="3">
    <source>
        <dbReference type="EMBL" id="CAG8302436.1"/>
    </source>
</evidence>
<sequence>MRGTFILSLLSAALGASAAVSKSNLKSHVDVLALDYAFNPVEPAYWTGYPHHRRTPFAVSPDGKSAYVAYLDSSATDVHVQQVDPSTFAATGTTVTVSGGKEAGGLVAHNDGFALLTNEAMPSGTTNAPSGETPVPVLYRYTSGKQTWKTWLGGPGVHASEGLSASPDMNGDLVYSEAAEMYGAYFVVTDYSGDASGHFGDSVEYVTTDGTLKQIDGATSAWGCSHNTGIAFEAADAAPFAGICAEDQGAIWLNTKTQGMTTDGVKISNENTTNGASGEPMGGMSGSYSALARFAETTKYIFAWVSRGAMDVTENEWMGSGYTNVQNRTNGRNVAIALFSDKYTKVGAEATSVVGTEDGDSQINWVTSGSNDCSNAHAATFGASNALITWEEISNPTCDFIAMGCRGSFAGTFFQEVDSTGAKVGESFSSDDVYVAGDMVTMSDGRICWPYVSMTWDLSQANDGSSAAGKKLSFACIGLDGTTESSNTTASATTSAAAKVAVSETAAAVTKAASAETVVASSQTTEAAVEATSGSVAAIGDDSDNVAATSAVVKASEATVASVATASAEASGVVDAIGNNSEDVVSTTAIPAATLSMETSASVNEIPVATPVEIPSTPSAAAAESGFPSESWGAIPSGFWDAAPSGSWGEVPSGAFGAAPSGTPTGISRGHGRGHHGHRGHKWAHEHAQAQSQAQAQAEPTVGSCKSN</sequence>
<dbReference type="Proteomes" id="UP001152646">
    <property type="component" value="Unassembled WGS sequence"/>
</dbReference>
<protein>
    <submittedName>
        <fullName evidence="3">Uncharacterized protein</fullName>
    </submittedName>
</protein>
<feature type="signal peptide" evidence="2">
    <location>
        <begin position="1"/>
        <end position="18"/>
    </location>
</feature>
<organism evidence="3 4">
    <name type="scientific">Penicillium salamii</name>
    <dbReference type="NCBI Taxonomy" id="1612424"/>
    <lineage>
        <taxon>Eukaryota</taxon>
        <taxon>Fungi</taxon>
        <taxon>Dikarya</taxon>
        <taxon>Ascomycota</taxon>
        <taxon>Pezizomycotina</taxon>
        <taxon>Eurotiomycetes</taxon>
        <taxon>Eurotiomycetidae</taxon>
        <taxon>Eurotiales</taxon>
        <taxon>Aspergillaceae</taxon>
        <taxon>Penicillium</taxon>
    </lineage>
</organism>
<dbReference type="OrthoDB" id="2890403at2759"/>
<feature type="chain" id="PRO_5040724363" evidence="2">
    <location>
        <begin position="19"/>
        <end position="708"/>
    </location>
</feature>
<feature type="region of interest" description="Disordered" evidence="1">
    <location>
        <begin position="643"/>
        <end position="708"/>
    </location>
</feature>
<accession>A0A9W4ILJ1</accession>
<gene>
    <name evidence="3" type="ORF">PSALAMII_LOCUS1937</name>
</gene>
<comment type="caution">
    <text evidence="3">The sequence shown here is derived from an EMBL/GenBank/DDBJ whole genome shotgun (WGS) entry which is preliminary data.</text>
</comment>
<feature type="compositionally biased region" description="Basic residues" evidence="1">
    <location>
        <begin position="670"/>
        <end position="682"/>
    </location>
</feature>
<feature type="compositionally biased region" description="Low complexity" evidence="1">
    <location>
        <begin position="689"/>
        <end position="698"/>
    </location>
</feature>
<dbReference type="EMBL" id="CAJVPA010000077">
    <property type="protein sequence ID" value="CAG8302436.1"/>
    <property type="molecule type" value="Genomic_DNA"/>
</dbReference>
<reference evidence="3" key="1">
    <citation type="submission" date="2021-07" db="EMBL/GenBank/DDBJ databases">
        <authorList>
            <person name="Branca A.L. A."/>
        </authorList>
    </citation>
    <scope>NUCLEOTIDE SEQUENCE</scope>
</reference>
<keyword evidence="2" id="KW-0732">Signal</keyword>